<evidence type="ECO:0000256" key="1">
    <source>
        <dbReference type="SAM" id="MobiDB-lite"/>
    </source>
</evidence>
<reference evidence="2" key="1">
    <citation type="submission" date="2023-10" db="EMBL/GenBank/DDBJ databases">
        <title>Genome assembly of Pristionchus species.</title>
        <authorList>
            <person name="Yoshida K."/>
            <person name="Sommer R.J."/>
        </authorList>
    </citation>
    <scope>NUCLEOTIDE SEQUENCE</scope>
    <source>
        <strain evidence="2">RS0144</strain>
    </source>
</reference>
<sequence>MRPALSRLRTLPAFDLAATIPTTSCAWPEAMDPTPASDASVESGTLLPVSPSMPSSTRTPRSIAFDSCP</sequence>
<dbReference type="EMBL" id="BTSX01000004">
    <property type="protein sequence ID" value="GMS92578.1"/>
    <property type="molecule type" value="Genomic_DNA"/>
</dbReference>
<keyword evidence="3" id="KW-1185">Reference proteome</keyword>
<evidence type="ECO:0000313" key="2">
    <source>
        <dbReference type="EMBL" id="GMS92578.1"/>
    </source>
</evidence>
<name>A0AAV5TG25_9BILA</name>
<comment type="caution">
    <text evidence="2">The sequence shown here is derived from an EMBL/GenBank/DDBJ whole genome shotgun (WGS) entry which is preliminary data.</text>
</comment>
<organism evidence="2 3">
    <name type="scientific">Pristionchus entomophagus</name>
    <dbReference type="NCBI Taxonomy" id="358040"/>
    <lineage>
        <taxon>Eukaryota</taxon>
        <taxon>Metazoa</taxon>
        <taxon>Ecdysozoa</taxon>
        <taxon>Nematoda</taxon>
        <taxon>Chromadorea</taxon>
        <taxon>Rhabditida</taxon>
        <taxon>Rhabditina</taxon>
        <taxon>Diplogasteromorpha</taxon>
        <taxon>Diplogasteroidea</taxon>
        <taxon>Neodiplogasteridae</taxon>
        <taxon>Pristionchus</taxon>
    </lineage>
</organism>
<dbReference type="AlphaFoldDB" id="A0AAV5TG25"/>
<proteinExistence type="predicted"/>
<evidence type="ECO:0008006" key="4">
    <source>
        <dbReference type="Google" id="ProtNLM"/>
    </source>
</evidence>
<evidence type="ECO:0000313" key="3">
    <source>
        <dbReference type="Proteomes" id="UP001432027"/>
    </source>
</evidence>
<feature type="non-terminal residue" evidence="2">
    <location>
        <position position="69"/>
    </location>
</feature>
<protein>
    <recommendedName>
        <fullName evidence="4">Secreted protein</fullName>
    </recommendedName>
</protein>
<feature type="region of interest" description="Disordered" evidence="1">
    <location>
        <begin position="26"/>
        <end position="69"/>
    </location>
</feature>
<gene>
    <name evidence="2" type="ORF">PENTCL1PPCAC_14753</name>
</gene>
<feature type="compositionally biased region" description="Low complexity" evidence="1">
    <location>
        <begin position="48"/>
        <end position="62"/>
    </location>
</feature>
<accession>A0AAV5TG25</accession>
<dbReference type="Proteomes" id="UP001432027">
    <property type="component" value="Unassembled WGS sequence"/>
</dbReference>